<dbReference type="AlphaFoldDB" id="A0A419W3H0"/>
<dbReference type="Proteomes" id="UP000283387">
    <property type="component" value="Unassembled WGS sequence"/>
</dbReference>
<gene>
    <name evidence="2" type="ORF">BC643_0362</name>
</gene>
<sequence>MLKFLNKKKENSFHRHVNGFANGFSEEQKSAIIGSLFMMANADGSIHPREVDNVTMAAKLLEFNIDSKCFERVIGKGEREVIKILNTLDRSQKEWLIVSIHGMIFADGKIEDAEIAVALAIANSIGISEYEYEMIIKKTEFLMREFGM</sequence>
<dbReference type="InterPro" id="IPR029024">
    <property type="entry name" value="TerB-like"/>
</dbReference>
<dbReference type="Pfam" id="PF05099">
    <property type="entry name" value="TerB"/>
    <property type="match status" value="1"/>
</dbReference>
<dbReference type="Gene3D" id="1.10.3680.10">
    <property type="entry name" value="TerB-like"/>
    <property type="match status" value="1"/>
</dbReference>
<dbReference type="InterPro" id="IPR007791">
    <property type="entry name" value="DjlA_N"/>
</dbReference>
<comment type="caution">
    <text evidence="2">The sequence shown here is derived from an EMBL/GenBank/DDBJ whole genome shotgun (WGS) entry which is preliminary data.</text>
</comment>
<evidence type="ECO:0000313" key="3">
    <source>
        <dbReference type="Proteomes" id="UP000283387"/>
    </source>
</evidence>
<dbReference type="OrthoDB" id="1494689at2"/>
<reference evidence="2 3" key="1">
    <citation type="submission" date="2018-09" db="EMBL/GenBank/DDBJ databases">
        <title>Genomic Encyclopedia of Archaeal and Bacterial Type Strains, Phase II (KMG-II): from individual species to whole genera.</title>
        <authorList>
            <person name="Goeker M."/>
        </authorList>
    </citation>
    <scope>NUCLEOTIDE SEQUENCE [LARGE SCALE GENOMIC DNA]</scope>
    <source>
        <strain evidence="2 3">DSM 27148</strain>
    </source>
</reference>
<evidence type="ECO:0000259" key="1">
    <source>
        <dbReference type="Pfam" id="PF05099"/>
    </source>
</evidence>
<dbReference type="SUPFAM" id="SSF158682">
    <property type="entry name" value="TerB-like"/>
    <property type="match status" value="1"/>
</dbReference>
<evidence type="ECO:0000313" key="2">
    <source>
        <dbReference type="EMBL" id="RKD90026.1"/>
    </source>
</evidence>
<dbReference type="EMBL" id="RAPN01000001">
    <property type="protein sequence ID" value="RKD90026.1"/>
    <property type="molecule type" value="Genomic_DNA"/>
</dbReference>
<protein>
    <submittedName>
        <fullName evidence="2">Putative tellurite resistance protein B-like protein</fullName>
    </submittedName>
</protein>
<organism evidence="2 3">
    <name type="scientific">Mangrovibacterium diazotrophicum</name>
    <dbReference type="NCBI Taxonomy" id="1261403"/>
    <lineage>
        <taxon>Bacteria</taxon>
        <taxon>Pseudomonadati</taxon>
        <taxon>Bacteroidota</taxon>
        <taxon>Bacteroidia</taxon>
        <taxon>Marinilabiliales</taxon>
        <taxon>Prolixibacteraceae</taxon>
        <taxon>Mangrovibacterium</taxon>
    </lineage>
</organism>
<feature type="domain" description="Co-chaperone DjlA N-terminal" evidence="1">
    <location>
        <begin position="7"/>
        <end position="64"/>
    </location>
</feature>
<dbReference type="RefSeq" id="WP_120271465.1">
    <property type="nucleotide sequence ID" value="NZ_RAPN01000001.1"/>
</dbReference>
<name>A0A419W3H0_9BACT</name>
<proteinExistence type="predicted"/>
<keyword evidence="3" id="KW-1185">Reference proteome</keyword>
<accession>A0A419W3H0</accession>